<reference evidence="2" key="1">
    <citation type="submission" date="2023-07" db="EMBL/GenBank/DDBJ databases">
        <authorList>
            <consortium name="CYATHOMIX"/>
        </authorList>
    </citation>
    <scope>NUCLEOTIDE SEQUENCE</scope>
    <source>
        <strain evidence="2">N/A</strain>
    </source>
</reference>
<dbReference type="AlphaFoldDB" id="A0AA36DLD8"/>
<dbReference type="GO" id="GO:0000244">
    <property type="term" value="P:spliceosomal tri-snRNP complex assembly"/>
    <property type="evidence" value="ECO:0007669"/>
    <property type="project" value="TreeGrafter"/>
</dbReference>
<dbReference type="EMBL" id="CATQJL010000001">
    <property type="protein sequence ID" value="CAJ0588930.1"/>
    <property type="molecule type" value="Genomic_DNA"/>
</dbReference>
<feature type="domain" description="RNA recognition motif spliceosomal PrP8" evidence="1">
    <location>
        <begin position="65"/>
        <end position="150"/>
    </location>
</feature>
<dbReference type="InterPro" id="IPR012337">
    <property type="entry name" value="RNaseH-like_sf"/>
</dbReference>
<dbReference type="PANTHER" id="PTHR11140">
    <property type="entry name" value="PRE-MRNA SPLICING FACTOR PRP8"/>
    <property type="match status" value="1"/>
</dbReference>
<dbReference type="PANTHER" id="PTHR11140:SF0">
    <property type="entry name" value="PRE-MRNA-PROCESSING-SPLICING FACTOR 8"/>
    <property type="match status" value="1"/>
</dbReference>
<dbReference type="GO" id="GO:0030620">
    <property type="term" value="F:U2 snRNA binding"/>
    <property type="evidence" value="ECO:0007669"/>
    <property type="project" value="TreeGrafter"/>
</dbReference>
<comment type="caution">
    <text evidence="2">The sequence shown here is derived from an EMBL/GenBank/DDBJ whole genome shotgun (WGS) entry which is preliminary data.</text>
</comment>
<name>A0AA36DLD8_CYLNA</name>
<proteinExistence type="predicted"/>
<dbReference type="Pfam" id="PF10598">
    <property type="entry name" value="RRM_4"/>
    <property type="match status" value="1"/>
</dbReference>
<evidence type="ECO:0000313" key="3">
    <source>
        <dbReference type="Proteomes" id="UP001176961"/>
    </source>
</evidence>
<dbReference type="GO" id="GO:0097157">
    <property type="term" value="F:pre-mRNA intronic binding"/>
    <property type="evidence" value="ECO:0007669"/>
    <property type="project" value="TreeGrafter"/>
</dbReference>
<organism evidence="2 3">
    <name type="scientific">Cylicocyclus nassatus</name>
    <name type="common">Nematode worm</name>
    <dbReference type="NCBI Taxonomy" id="53992"/>
    <lineage>
        <taxon>Eukaryota</taxon>
        <taxon>Metazoa</taxon>
        <taxon>Ecdysozoa</taxon>
        <taxon>Nematoda</taxon>
        <taxon>Chromadorea</taxon>
        <taxon>Rhabditida</taxon>
        <taxon>Rhabditina</taxon>
        <taxon>Rhabditomorpha</taxon>
        <taxon>Strongyloidea</taxon>
        <taxon>Strongylidae</taxon>
        <taxon>Cylicocyclus</taxon>
    </lineage>
</organism>
<gene>
    <name evidence="2" type="ORF">CYNAS_LOCUS913</name>
</gene>
<dbReference type="GO" id="GO:0030623">
    <property type="term" value="F:U5 snRNA binding"/>
    <property type="evidence" value="ECO:0007669"/>
    <property type="project" value="TreeGrafter"/>
</dbReference>
<evidence type="ECO:0000313" key="2">
    <source>
        <dbReference type="EMBL" id="CAJ0588930.1"/>
    </source>
</evidence>
<dbReference type="SUPFAM" id="SSF53098">
    <property type="entry name" value="Ribonuclease H-like"/>
    <property type="match status" value="1"/>
</dbReference>
<dbReference type="Proteomes" id="UP001176961">
    <property type="component" value="Unassembled WGS sequence"/>
</dbReference>
<sequence>MEVAKDVKWQNILPHKGVAEEVMIREQRLRSDIAIGPNARHRLVDHIRERNVMMEVKLEKVAEKMLRNTLLRLIVEHNIADNMLSKNDVLINYKDMNHTNSFGIIRGVQFALFIVQYYGLVLDLLILGLRRVSEIAGASQCPNEFLTFQDIVTETVHLIRLYCRYIGRVWIMFRFSAFEAHDLIQRYLTEHPDPNNENIVGYNNKRCWPRDARMRLMKHDVNLGRAVFWDIKKRLSHLVTTIEWGYAFVSVYGKDNRICRILPNCRTRAEEISHRGRNCRMRSPKNVLHSVS</sequence>
<dbReference type="InterPro" id="IPR019582">
    <property type="entry name" value="RRM_spliceosomal_PrP8"/>
</dbReference>
<accession>A0AA36DLD8</accession>
<dbReference type="GO" id="GO:0005682">
    <property type="term" value="C:U5 snRNP"/>
    <property type="evidence" value="ECO:0007669"/>
    <property type="project" value="TreeGrafter"/>
</dbReference>
<dbReference type="GO" id="GO:0071013">
    <property type="term" value="C:catalytic step 2 spliceosome"/>
    <property type="evidence" value="ECO:0007669"/>
    <property type="project" value="TreeGrafter"/>
</dbReference>
<keyword evidence="3" id="KW-1185">Reference proteome</keyword>
<evidence type="ECO:0000259" key="1">
    <source>
        <dbReference type="Pfam" id="PF10598"/>
    </source>
</evidence>
<dbReference type="GO" id="GO:0017070">
    <property type="term" value="F:U6 snRNA binding"/>
    <property type="evidence" value="ECO:0007669"/>
    <property type="project" value="TreeGrafter"/>
</dbReference>
<dbReference type="InterPro" id="IPR027652">
    <property type="entry name" value="PRP8"/>
</dbReference>
<dbReference type="GO" id="GO:0030619">
    <property type="term" value="F:U1 snRNA binding"/>
    <property type="evidence" value="ECO:0007669"/>
    <property type="project" value="TreeGrafter"/>
</dbReference>
<protein>
    <recommendedName>
        <fullName evidence="1">RNA recognition motif spliceosomal PrP8 domain-containing protein</fullName>
    </recommendedName>
</protein>